<dbReference type="InterPro" id="IPR000868">
    <property type="entry name" value="Isochorismatase-like_dom"/>
</dbReference>
<dbReference type="SUPFAM" id="SSF52499">
    <property type="entry name" value="Isochorismatase-like hydrolases"/>
    <property type="match status" value="1"/>
</dbReference>
<dbReference type="GO" id="GO:0016787">
    <property type="term" value="F:hydrolase activity"/>
    <property type="evidence" value="ECO:0007669"/>
    <property type="project" value="UniProtKB-KW"/>
</dbReference>
<evidence type="ECO:0000313" key="4">
    <source>
        <dbReference type="EMBL" id="MBB5398242.1"/>
    </source>
</evidence>
<dbReference type="PANTHER" id="PTHR43540">
    <property type="entry name" value="PEROXYUREIDOACRYLATE/UREIDOACRYLATE AMIDOHYDROLASE-RELATED"/>
    <property type="match status" value="1"/>
</dbReference>
<evidence type="ECO:0000256" key="1">
    <source>
        <dbReference type="ARBA" id="ARBA00022801"/>
    </source>
</evidence>
<name>A0A7W8L0M8_9BURK</name>
<dbReference type="AlphaFoldDB" id="A0A7W8L0M8"/>
<dbReference type="InterPro" id="IPR036380">
    <property type="entry name" value="Isochorismatase-like_sf"/>
</dbReference>
<protein>
    <submittedName>
        <fullName evidence="4">Nicotinamidase-related amidase</fullName>
    </submittedName>
</protein>
<gene>
    <name evidence="4" type="ORF">HDG41_000278</name>
</gene>
<dbReference type="RefSeq" id="WP_184225081.1">
    <property type="nucleotide sequence ID" value="NZ_JACHDE010000001.1"/>
</dbReference>
<dbReference type="InterPro" id="IPR050272">
    <property type="entry name" value="Isochorismatase-like_hydrls"/>
</dbReference>
<keyword evidence="1" id="KW-0378">Hydrolase</keyword>
<sequence>MRSSAPSAGAVLLLIDLQRAIDHPSWGERNNPAAEKQVSRLLAHWRSRSWPVWHVRHDSTEPGSHYRPGQPGHEFKASNVPLPGEPVIAKHTNNAFIGTGLEDRLRAAGHTTLVVAGVITNNSVEATVRMAGNLGFDTYLVADGCFTFARADWNGTPRSADDVHAMSLANLDQEYCTVVTTDALLDNRQPH</sequence>
<dbReference type="Pfam" id="PF00857">
    <property type="entry name" value="Isochorismatase"/>
    <property type="match status" value="1"/>
</dbReference>
<dbReference type="Gene3D" id="3.40.50.850">
    <property type="entry name" value="Isochorismatase-like"/>
    <property type="match status" value="1"/>
</dbReference>
<accession>A0A7W8L0M8</accession>
<evidence type="ECO:0000256" key="2">
    <source>
        <dbReference type="SAM" id="MobiDB-lite"/>
    </source>
</evidence>
<dbReference type="CDD" id="cd01014">
    <property type="entry name" value="nicotinamidase_related"/>
    <property type="match status" value="1"/>
</dbReference>
<reference evidence="4 5" key="1">
    <citation type="submission" date="2020-08" db="EMBL/GenBank/DDBJ databases">
        <title>Genomic Encyclopedia of Type Strains, Phase IV (KMG-V): Genome sequencing to study the core and pangenomes of soil and plant-associated prokaryotes.</title>
        <authorList>
            <person name="Whitman W."/>
        </authorList>
    </citation>
    <scope>NUCLEOTIDE SEQUENCE [LARGE SCALE GENOMIC DNA]</scope>
    <source>
        <strain evidence="4 5">JPY162</strain>
    </source>
</reference>
<comment type="caution">
    <text evidence="4">The sequence shown here is derived from an EMBL/GenBank/DDBJ whole genome shotgun (WGS) entry which is preliminary data.</text>
</comment>
<feature type="domain" description="Isochorismatase-like" evidence="3">
    <location>
        <begin position="11"/>
        <end position="182"/>
    </location>
</feature>
<evidence type="ECO:0000259" key="3">
    <source>
        <dbReference type="Pfam" id="PF00857"/>
    </source>
</evidence>
<dbReference type="PANTHER" id="PTHR43540:SF1">
    <property type="entry name" value="ISOCHORISMATASE HYDROLASE"/>
    <property type="match status" value="1"/>
</dbReference>
<proteinExistence type="predicted"/>
<dbReference type="Proteomes" id="UP000592820">
    <property type="component" value="Unassembled WGS sequence"/>
</dbReference>
<evidence type="ECO:0000313" key="5">
    <source>
        <dbReference type="Proteomes" id="UP000592820"/>
    </source>
</evidence>
<dbReference type="EMBL" id="JACHDE010000001">
    <property type="protein sequence ID" value="MBB5398242.1"/>
    <property type="molecule type" value="Genomic_DNA"/>
</dbReference>
<organism evidence="4 5">
    <name type="scientific">Paraburkholderia youngii</name>
    <dbReference type="NCBI Taxonomy" id="2782701"/>
    <lineage>
        <taxon>Bacteria</taxon>
        <taxon>Pseudomonadati</taxon>
        <taxon>Pseudomonadota</taxon>
        <taxon>Betaproteobacteria</taxon>
        <taxon>Burkholderiales</taxon>
        <taxon>Burkholderiaceae</taxon>
        <taxon>Paraburkholderia</taxon>
    </lineage>
</organism>
<feature type="region of interest" description="Disordered" evidence="2">
    <location>
        <begin position="59"/>
        <end position="80"/>
    </location>
</feature>